<sequence length="351" mass="39320">MTAATAYTALLEPIAPEAPCGQDLRYEPIHDRIEEARREEDESLPRGDWERELKQADWSLVAELCEEALRTRTKDLRLAIWLVEARVRSEGWAEAGPGFAFLQQLAETFWDGLYPGAGDDDQEARAHLFEWMITSFGRLLHRVPVTQSTQADDRTFSLHQWQNALAGNQRLSSDPNEGPSAERIEKALHATDATYLDRLHRDLATARAAAETLDRTLESLLGTEAPGFHALYKPLDFALRHLEPWSTTEPSEGETGTASPDEADSQAEGAAASGVEAGRIVDRDQAYRQIGRIADYLMEVEPHSPTPYLLRRIAGWGSKSLFELLEETVPSDQERDHFKGLLYLHYPNGAS</sequence>
<dbReference type="PANTHER" id="PTHR37951">
    <property type="entry name" value="CYTOPLASMIC PROTEIN-RELATED"/>
    <property type="match status" value="1"/>
</dbReference>
<protein>
    <submittedName>
        <fullName evidence="3">Type VI secretion system protein TssA</fullName>
    </submittedName>
</protein>
<feature type="compositionally biased region" description="Low complexity" evidence="1">
    <location>
        <begin position="267"/>
        <end position="276"/>
    </location>
</feature>
<evidence type="ECO:0000313" key="3">
    <source>
        <dbReference type="EMBL" id="QTD50961.1"/>
    </source>
</evidence>
<dbReference type="PANTHER" id="PTHR37951:SF1">
    <property type="entry name" value="TYPE VI SECRETION SYSTEM COMPONENT TSSA1"/>
    <property type="match status" value="1"/>
</dbReference>
<reference evidence="3" key="1">
    <citation type="submission" date="2021-03" db="EMBL/GenBank/DDBJ databases">
        <title>Acanthopleuribacteraceae sp. M133.</title>
        <authorList>
            <person name="Wang G."/>
        </authorList>
    </citation>
    <scope>NUCLEOTIDE SEQUENCE</scope>
    <source>
        <strain evidence="3">M133</strain>
    </source>
</reference>
<dbReference type="AlphaFoldDB" id="A0A8A4TPX4"/>
<accession>A0A8A4TPX4</accession>
<gene>
    <name evidence="3" type="primary">tssA</name>
    <name evidence="3" type="ORF">J3U87_00700</name>
</gene>
<evidence type="ECO:0000313" key="4">
    <source>
        <dbReference type="Proteomes" id="UP000663929"/>
    </source>
</evidence>
<evidence type="ECO:0000256" key="1">
    <source>
        <dbReference type="SAM" id="MobiDB-lite"/>
    </source>
</evidence>
<evidence type="ECO:0000259" key="2">
    <source>
        <dbReference type="Pfam" id="PF06812"/>
    </source>
</evidence>
<dbReference type="InterPro" id="IPR017740">
    <property type="entry name" value="TssA-like"/>
</dbReference>
<feature type="domain" description="ImpA N-terminal" evidence="2">
    <location>
        <begin position="11"/>
        <end position="132"/>
    </location>
</feature>
<dbReference type="KEGG" id="scor:J3U87_00700"/>
<keyword evidence="4" id="KW-1185">Reference proteome</keyword>
<dbReference type="EMBL" id="CP071793">
    <property type="protein sequence ID" value="QTD50961.1"/>
    <property type="molecule type" value="Genomic_DNA"/>
</dbReference>
<organism evidence="3 4">
    <name type="scientific">Sulfidibacter corallicola</name>
    <dbReference type="NCBI Taxonomy" id="2818388"/>
    <lineage>
        <taxon>Bacteria</taxon>
        <taxon>Pseudomonadati</taxon>
        <taxon>Acidobacteriota</taxon>
        <taxon>Holophagae</taxon>
        <taxon>Acanthopleuribacterales</taxon>
        <taxon>Acanthopleuribacteraceae</taxon>
        <taxon>Sulfidibacter</taxon>
    </lineage>
</organism>
<dbReference type="Pfam" id="PF06812">
    <property type="entry name" value="ImpA_N"/>
    <property type="match status" value="1"/>
</dbReference>
<dbReference type="NCBIfam" id="TIGR03363">
    <property type="entry name" value="VI_chp_8"/>
    <property type="match status" value="1"/>
</dbReference>
<feature type="region of interest" description="Disordered" evidence="1">
    <location>
        <begin position="246"/>
        <end position="276"/>
    </location>
</feature>
<dbReference type="Proteomes" id="UP000663929">
    <property type="component" value="Chromosome"/>
</dbReference>
<dbReference type="RefSeq" id="WP_237381097.1">
    <property type="nucleotide sequence ID" value="NZ_CP071793.1"/>
</dbReference>
<name>A0A8A4TPX4_SULCO</name>
<dbReference type="InterPro" id="IPR010657">
    <property type="entry name" value="ImpA_N"/>
</dbReference>
<proteinExistence type="predicted"/>
<feature type="compositionally biased region" description="Low complexity" evidence="1">
    <location>
        <begin position="246"/>
        <end position="257"/>
    </location>
</feature>